<protein>
    <submittedName>
        <fullName evidence="2">AAA family ATPase</fullName>
    </submittedName>
</protein>
<reference evidence="2 3" key="1">
    <citation type="submission" date="2019-12" db="EMBL/GenBank/DDBJ databases">
        <authorList>
            <person name="Yuan C.-G."/>
        </authorList>
    </citation>
    <scope>NUCLEOTIDE SEQUENCE [LARGE SCALE GENOMIC DNA]</scope>
    <source>
        <strain evidence="2 3">KCTC 23863</strain>
    </source>
</reference>
<dbReference type="Pfam" id="PF00004">
    <property type="entry name" value="AAA"/>
    <property type="match status" value="1"/>
</dbReference>
<dbReference type="GO" id="GO:0006515">
    <property type="term" value="P:protein quality control for misfolded or incompletely synthesized proteins"/>
    <property type="evidence" value="ECO:0007669"/>
    <property type="project" value="TreeGrafter"/>
</dbReference>
<organism evidence="2 3">
    <name type="scientific">Microvirga makkahensis</name>
    <dbReference type="NCBI Taxonomy" id="1128670"/>
    <lineage>
        <taxon>Bacteria</taxon>
        <taxon>Pseudomonadati</taxon>
        <taxon>Pseudomonadota</taxon>
        <taxon>Alphaproteobacteria</taxon>
        <taxon>Hyphomicrobiales</taxon>
        <taxon>Methylobacteriaceae</taxon>
        <taxon>Microvirga</taxon>
    </lineage>
</organism>
<evidence type="ECO:0000313" key="2">
    <source>
        <dbReference type="EMBL" id="MXQ10452.1"/>
    </source>
</evidence>
<keyword evidence="3" id="KW-1185">Reference proteome</keyword>
<dbReference type="Gene3D" id="3.40.50.300">
    <property type="entry name" value="P-loop containing nucleotide triphosphate hydrolases"/>
    <property type="match status" value="1"/>
</dbReference>
<dbReference type="EMBL" id="WURB01000002">
    <property type="protein sequence ID" value="MXQ10452.1"/>
    <property type="molecule type" value="Genomic_DNA"/>
</dbReference>
<name>A0A7X3MNR9_9HYPH</name>
<accession>A0A7X3MNR9</accession>
<dbReference type="GO" id="GO:0004252">
    <property type="term" value="F:serine-type endopeptidase activity"/>
    <property type="evidence" value="ECO:0007669"/>
    <property type="project" value="InterPro"/>
</dbReference>
<dbReference type="OrthoDB" id="5297432at2"/>
<sequence>MDETSEIPPPDFEPLETLRGCRTPAMTLEDAVKGVSNDRHREFLKQLRQVLSDGDVDAAISMRDFLLSEIPAYRDHVRMACAVSGVPGEAAIVAAGYAAICQDLAHWLRNDAKKIPHDIPGETPEEVLRVEDRLRGAVAAVVGWAAVADGRTAEDCASDRPADSAYMIGAIVERTLWDAGEAAAVQNAFERGRNHERRLIKQAEKAKAEAEALTEPDWAVNSDDNGVVVIRSVGSPTTAGGAEAMKTVKSIFRKPLPLATADIAELAAARETLVCEFPHGTSVIDALLLDVQPGRPISLRSTVLLGEPGGGKSRLARRFLEVLKIPYGTADASTSSDHGITGTRRGWHGAHPSLPVTIIERTGTANPAIVVDELEKAGRSSAGSMHDALLSLVERSTAKAWRDQFLDADVDVSHLSWVFTANALEGIPMPLRNRLRILRLPRPGSEHIPALAALVLRDLLQERGVDPAWEPPLDGEEIAALVESCGENVSIRNLRRFVEGILDARRRMATRN</sequence>
<comment type="caution">
    <text evidence="2">The sequence shown here is derived from an EMBL/GenBank/DDBJ whole genome shotgun (WGS) entry which is preliminary data.</text>
</comment>
<feature type="domain" description="ATPase AAA-type core" evidence="1">
    <location>
        <begin position="303"/>
        <end position="437"/>
    </location>
</feature>
<dbReference type="InterPro" id="IPR027065">
    <property type="entry name" value="Lon_Prtase"/>
</dbReference>
<dbReference type="RefSeq" id="WP_160883067.1">
    <property type="nucleotide sequence ID" value="NZ_WURB01000002.1"/>
</dbReference>
<proteinExistence type="predicted"/>
<dbReference type="PANTHER" id="PTHR43718">
    <property type="entry name" value="LON PROTEASE"/>
    <property type="match status" value="1"/>
</dbReference>
<gene>
    <name evidence="2" type="ORF">GR328_03055</name>
</gene>
<dbReference type="InterPro" id="IPR003959">
    <property type="entry name" value="ATPase_AAA_core"/>
</dbReference>
<dbReference type="PANTHER" id="PTHR43718:SF2">
    <property type="entry name" value="LON PROTEASE HOMOLOG, MITOCHONDRIAL"/>
    <property type="match status" value="1"/>
</dbReference>
<dbReference type="Proteomes" id="UP000436483">
    <property type="component" value="Unassembled WGS sequence"/>
</dbReference>
<evidence type="ECO:0000313" key="3">
    <source>
        <dbReference type="Proteomes" id="UP000436483"/>
    </source>
</evidence>
<dbReference type="AlphaFoldDB" id="A0A7X3MNR9"/>
<dbReference type="GO" id="GO:0004176">
    <property type="term" value="F:ATP-dependent peptidase activity"/>
    <property type="evidence" value="ECO:0007669"/>
    <property type="project" value="InterPro"/>
</dbReference>
<evidence type="ECO:0000259" key="1">
    <source>
        <dbReference type="Pfam" id="PF00004"/>
    </source>
</evidence>
<dbReference type="GO" id="GO:0016887">
    <property type="term" value="F:ATP hydrolysis activity"/>
    <property type="evidence" value="ECO:0007669"/>
    <property type="project" value="InterPro"/>
</dbReference>
<dbReference type="SUPFAM" id="SSF52540">
    <property type="entry name" value="P-loop containing nucleoside triphosphate hydrolases"/>
    <property type="match status" value="1"/>
</dbReference>
<dbReference type="GO" id="GO:0005524">
    <property type="term" value="F:ATP binding"/>
    <property type="evidence" value="ECO:0007669"/>
    <property type="project" value="InterPro"/>
</dbReference>
<dbReference type="InterPro" id="IPR027417">
    <property type="entry name" value="P-loop_NTPase"/>
</dbReference>
<reference evidence="2 3" key="2">
    <citation type="submission" date="2020-01" db="EMBL/GenBank/DDBJ databases">
        <title>Microvirga sp. nov., an arsenate reduction bacterium isolated from Tibet hotspring sediments.</title>
        <authorList>
            <person name="Xian W.-D."/>
            <person name="Li W.-J."/>
        </authorList>
    </citation>
    <scope>NUCLEOTIDE SEQUENCE [LARGE SCALE GENOMIC DNA]</scope>
    <source>
        <strain evidence="2 3">KCTC 23863</strain>
    </source>
</reference>